<keyword evidence="9" id="KW-0238">DNA-binding</keyword>
<evidence type="ECO:0000256" key="1">
    <source>
        <dbReference type="ARBA" id="ARBA00006991"/>
    </source>
</evidence>
<dbReference type="PANTHER" id="PTHR16515:SF64">
    <property type="entry name" value="PR DOMAIN ZINC FINGER PROTEIN 1"/>
    <property type="match status" value="1"/>
</dbReference>
<dbReference type="Gene3D" id="2.170.270.10">
    <property type="entry name" value="SET domain"/>
    <property type="match status" value="1"/>
</dbReference>
<keyword evidence="4" id="KW-0677">Repeat</keyword>
<feature type="region of interest" description="Disordered" evidence="15">
    <location>
        <begin position="269"/>
        <end position="356"/>
    </location>
</feature>
<feature type="compositionally biased region" description="Acidic residues" evidence="15">
    <location>
        <begin position="287"/>
        <end position="302"/>
    </location>
</feature>
<evidence type="ECO:0000256" key="13">
    <source>
        <dbReference type="PIRNR" id="PIRNR013212"/>
    </source>
</evidence>
<dbReference type="Gene3D" id="3.30.160.60">
    <property type="entry name" value="Classic Zinc Finger"/>
    <property type="match status" value="4"/>
</dbReference>
<comment type="caution">
    <text evidence="18">The sequence shown here is derived from an EMBL/GenBank/DDBJ whole genome shotgun (WGS) entry which is preliminary data.</text>
</comment>
<evidence type="ECO:0000256" key="6">
    <source>
        <dbReference type="ARBA" id="ARBA00022833"/>
    </source>
</evidence>
<dbReference type="FunFam" id="3.30.160.60:FF:000132">
    <property type="entry name" value="PR domain zinc finger protein 1"/>
    <property type="match status" value="1"/>
</dbReference>
<feature type="domain" description="C2H2-type" evidence="16">
    <location>
        <begin position="597"/>
        <end position="625"/>
    </location>
</feature>
<comment type="subunit">
    <text evidence="13">Interacts with PRMT5. Interacts with FBXO10. Interacts with FBXO11.</text>
</comment>
<keyword evidence="7" id="KW-0391">Immunity</keyword>
<name>A0AAD5AWZ6_SILAS</name>
<evidence type="ECO:0000256" key="2">
    <source>
        <dbReference type="ARBA" id="ARBA00022588"/>
    </source>
</evidence>
<dbReference type="InterPro" id="IPR016608">
    <property type="entry name" value="PRDM1"/>
</dbReference>
<evidence type="ECO:0000313" key="18">
    <source>
        <dbReference type="EMBL" id="KAI5623064.1"/>
    </source>
</evidence>
<accession>A0AAD5AWZ6</accession>
<keyword evidence="2" id="KW-0399">Innate immunity</keyword>
<dbReference type="FunFam" id="3.30.160.60:FF:000710">
    <property type="entry name" value="Zinc finger protein 768"/>
    <property type="match status" value="1"/>
</dbReference>
<feature type="domain" description="C2H2-type" evidence="16">
    <location>
        <begin position="569"/>
        <end position="596"/>
    </location>
</feature>
<evidence type="ECO:0000256" key="8">
    <source>
        <dbReference type="ARBA" id="ARBA00023015"/>
    </source>
</evidence>
<organism evidence="18 19">
    <name type="scientific">Silurus asotus</name>
    <name type="common">Amur catfish</name>
    <name type="synonym">Parasilurus asotus</name>
    <dbReference type="NCBI Taxonomy" id="30991"/>
    <lineage>
        <taxon>Eukaryota</taxon>
        <taxon>Metazoa</taxon>
        <taxon>Chordata</taxon>
        <taxon>Craniata</taxon>
        <taxon>Vertebrata</taxon>
        <taxon>Euteleostomi</taxon>
        <taxon>Actinopterygii</taxon>
        <taxon>Neopterygii</taxon>
        <taxon>Teleostei</taxon>
        <taxon>Ostariophysi</taxon>
        <taxon>Siluriformes</taxon>
        <taxon>Siluridae</taxon>
        <taxon>Silurus</taxon>
    </lineage>
</organism>
<evidence type="ECO:0000256" key="5">
    <source>
        <dbReference type="ARBA" id="ARBA00022771"/>
    </source>
</evidence>
<dbReference type="GO" id="GO:0051239">
    <property type="term" value="P:regulation of multicellular organismal process"/>
    <property type="evidence" value="ECO:0007669"/>
    <property type="project" value="UniProtKB-ARBA"/>
</dbReference>
<comment type="similarity">
    <text evidence="13">Belongs to the class V-like SAM-binding methyltransferase superfamily.</text>
</comment>
<feature type="domain" description="C2H2-type" evidence="16">
    <location>
        <begin position="541"/>
        <end position="568"/>
    </location>
</feature>
<dbReference type="GO" id="GO:0005737">
    <property type="term" value="C:cytoplasm"/>
    <property type="evidence" value="ECO:0007669"/>
    <property type="project" value="UniProtKB-SubCell"/>
</dbReference>
<evidence type="ECO:0000256" key="7">
    <source>
        <dbReference type="ARBA" id="ARBA00022859"/>
    </source>
</evidence>
<evidence type="ECO:0000256" key="9">
    <source>
        <dbReference type="ARBA" id="ARBA00023125"/>
    </source>
</evidence>
<proteinExistence type="inferred from homology"/>
<dbReference type="GO" id="GO:0045165">
    <property type="term" value="P:cell fate commitment"/>
    <property type="evidence" value="ECO:0007669"/>
    <property type="project" value="UniProtKB-UniRule"/>
</dbReference>
<sequence length="736" mass="84667">MKQELCLRNMSEWCDVDFALNCTYIVRDQPFEPEFELPRAMTSIPSNLTFQYTSDHESRRFYSGMCHTLRFYTEEMRMLLYLGELFDKSRSWSRCRGKTVADKAKLNITLKKYVRVKGDFETTVSKTYSHTHTHTHSSVQIEELKEGTGMKSAPYMAEIYSGRHLHHFIDGYDVQRSKWMRFVNSACSPAEQNLVTYQNVPDVFFYAIRPVETQREMFVWYSPEFTRRLSGQAEDQPESMKPKHVGADMREADLQKHCLPQWTCHPKHPSHPYSLHSPKELTKDEKDEVEDAEEKIDVESIEQDTPPTTPDQHLMKSSRRFPQENTHKSHPELVSQSHHDPPLHPQNYYSPREDSTIYPPLPHNYHFLPPFDPHSQLILSPYTPTVPSMPPPRGPLQYGNMLPCEALPFPAMSQPGLFPVNRPYPSLNPYTSLEKRPMNTSPPQGATATPELSPLMKHSPGPEHLCEEAINLSLASTPKISSLKSPLPSVSPQGPGYKSLPYPLKKQNGKIKYECNICFKTFGQLSNLKVHLRVHNGERPFDCKLCKKSFTQLAHLQKHHLVHTGEKPHECQVCQKRFSSTSNLKTHLRLHSGEKPYQCKVCATKFTQYIHLKLHRRMHSSGERPHPCPLCHRGFLHHFSLRLHRRSGCCPANSQPESSELRNAAEILERFDVSAEAEALAENSSEAEVEATLEKWLELEDQPKSSYFKASELLKTPGQWQDRASVVRFGGEERVH</sequence>
<evidence type="ECO:0000259" key="17">
    <source>
        <dbReference type="PROSITE" id="PS50280"/>
    </source>
</evidence>
<evidence type="ECO:0000256" key="15">
    <source>
        <dbReference type="SAM" id="MobiDB-lite"/>
    </source>
</evidence>
<dbReference type="PROSITE" id="PS50157">
    <property type="entry name" value="ZINC_FINGER_C2H2_2"/>
    <property type="match status" value="4"/>
</dbReference>
<keyword evidence="12" id="KW-0539">Nucleus</keyword>
<feature type="domain" description="SET" evidence="17">
    <location>
        <begin position="92"/>
        <end position="222"/>
    </location>
</feature>
<dbReference type="Pfam" id="PF21549">
    <property type="entry name" value="PRDM2_PR"/>
    <property type="match status" value="1"/>
</dbReference>
<dbReference type="GO" id="GO:0008270">
    <property type="term" value="F:zinc ion binding"/>
    <property type="evidence" value="ECO:0007669"/>
    <property type="project" value="UniProtKB-KW"/>
</dbReference>
<dbReference type="AlphaFoldDB" id="A0AAD5AWZ6"/>
<comment type="similarity">
    <text evidence="1">Belongs to the krueppel C2H2-type zinc-finger protein family.</text>
</comment>
<dbReference type="GO" id="GO:0005634">
    <property type="term" value="C:nucleus"/>
    <property type="evidence" value="ECO:0007669"/>
    <property type="project" value="UniProtKB-SubCell"/>
</dbReference>
<evidence type="ECO:0000259" key="16">
    <source>
        <dbReference type="PROSITE" id="PS50157"/>
    </source>
</evidence>
<dbReference type="InterPro" id="IPR046341">
    <property type="entry name" value="SET_dom_sf"/>
</dbReference>
<evidence type="ECO:0000313" key="19">
    <source>
        <dbReference type="Proteomes" id="UP001205998"/>
    </source>
</evidence>
<dbReference type="PROSITE" id="PS00028">
    <property type="entry name" value="ZINC_FINGER_C2H2_1"/>
    <property type="match status" value="4"/>
</dbReference>
<feature type="compositionally biased region" description="Basic and acidic residues" evidence="15">
    <location>
        <begin position="277"/>
        <end position="286"/>
    </location>
</feature>
<evidence type="ECO:0000256" key="12">
    <source>
        <dbReference type="ARBA" id="ARBA00023242"/>
    </source>
</evidence>
<dbReference type="GO" id="GO:0002682">
    <property type="term" value="P:regulation of immune system process"/>
    <property type="evidence" value="ECO:0007669"/>
    <property type="project" value="UniProtKB-ARBA"/>
</dbReference>
<keyword evidence="19" id="KW-1185">Reference proteome</keyword>
<evidence type="ECO:0000256" key="11">
    <source>
        <dbReference type="ARBA" id="ARBA00023163"/>
    </source>
</evidence>
<dbReference type="GO" id="GO:0000978">
    <property type="term" value="F:RNA polymerase II cis-regulatory region sequence-specific DNA binding"/>
    <property type="evidence" value="ECO:0007669"/>
    <property type="project" value="TreeGrafter"/>
</dbReference>
<gene>
    <name evidence="18" type="ORF">C0J50_17318</name>
</gene>
<protein>
    <recommendedName>
        <fullName evidence="13">PR domain zinc finger protein 1</fullName>
        <ecNumber evidence="13">2.1.1.-</ecNumber>
    </recommendedName>
</protein>
<dbReference type="PROSITE" id="PS50280">
    <property type="entry name" value="SET"/>
    <property type="match status" value="1"/>
</dbReference>
<keyword evidence="8" id="KW-0805">Transcription regulation</keyword>
<dbReference type="EC" id="2.1.1.-" evidence="13"/>
<dbReference type="InterPro" id="IPR050331">
    <property type="entry name" value="Zinc_finger"/>
</dbReference>
<dbReference type="Proteomes" id="UP001205998">
    <property type="component" value="Unassembled WGS sequence"/>
</dbReference>
<keyword evidence="5 14" id="KW-0863">Zinc-finger</keyword>
<feature type="compositionally biased region" description="Basic and acidic residues" evidence="15">
    <location>
        <begin position="321"/>
        <end position="342"/>
    </location>
</feature>
<keyword evidence="3" id="KW-0479">Metal-binding</keyword>
<dbReference type="GO" id="GO:0001227">
    <property type="term" value="F:DNA-binding transcription repressor activity, RNA polymerase II-specific"/>
    <property type="evidence" value="ECO:0007669"/>
    <property type="project" value="InterPro"/>
</dbReference>
<feature type="domain" description="C2H2-type" evidence="16">
    <location>
        <begin position="513"/>
        <end position="540"/>
    </location>
</feature>
<keyword evidence="6" id="KW-0862">Zinc</keyword>
<reference evidence="18" key="1">
    <citation type="submission" date="2018-07" db="EMBL/GenBank/DDBJ databases">
        <title>Comparative genomics of catfishes provides insights into carnivory and benthic adaptation.</title>
        <authorList>
            <person name="Zhang Y."/>
            <person name="Wang D."/>
            <person name="Peng Z."/>
            <person name="Zheng S."/>
            <person name="Shao F."/>
            <person name="Tao W."/>
        </authorList>
    </citation>
    <scope>NUCLEOTIDE SEQUENCE</scope>
    <source>
        <strain evidence="18">Chongqing</strain>
    </source>
</reference>
<dbReference type="PIRSF" id="PIRSF013212">
    <property type="entry name" value="PRDM1"/>
    <property type="match status" value="1"/>
</dbReference>
<dbReference type="PANTHER" id="PTHR16515">
    <property type="entry name" value="PR DOMAIN ZINC FINGER PROTEIN"/>
    <property type="match status" value="1"/>
</dbReference>
<dbReference type="SMART" id="SM00355">
    <property type="entry name" value="ZnF_C2H2"/>
    <property type="match status" value="5"/>
</dbReference>
<dbReference type="InterPro" id="IPR013087">
    <property type="entry name" value="Znf_C2H2_type"/>
</dbReference>
<evidence type="ECO:0000256" key="3">
    <source>
        <dbReference type="ARBA" id="ARBA00022723"/>
    </source>
</evidence>
<dbReference type="FunFam" id="3.30.160.60:FF:001272">
    <property type="entry name" value="Zinc finger protein 683"/>
    <property type="match status" value="1"/>
</dbReference>
<dbReference type="SUPFAM" id="SSF57667">
    <property type="entry name" value="beta-beta-alpha zinc fingers"/>
    <property type="match status" value="3"/>
</dbReference>
<keyword evidence="10" id="KW-1064">Adaptive immunity</keyword>
<dbReference type="GO" id="GO:0045087">
    <property type="term" value="P:innate immune response"/>
    <property type="evidence" value="ECO:0007669"/>
    <property type="project" value="UniProtKB-KW"/>
</dbReference>
<evidence type="ECO:0000256" key="4">
    <source>
        <dbReference type="ARBA" id="ARBA00022737"/>
    </source>
</evidence>
<dbReference type="EMBL" id="MU551605">
    <property type="protein sequence ID" value="KAI5623064.1"/>
    <property type="molecule type" value="Genomic_DNA"/>
</dbReference>
<evidence type="ECO:0000256" key="14">
    <source>
        <dbReference type="PROSITE-ProRule" id="PRU00042"/>
    </source>
</evidence>
<comment type="subcellular location">
    <subcellularLocation>
        <location evidence="13">Nucleus</location>
    </subcellularLocation>
    <subcellularLocation>
        <location evidence="13">Cytoplasm</location>
    </subcellularLocation>
</comment>
<dbReference type="InterPro" id="IPR036236">
    <property type="entry name" value="Znf_C2H2_sf"/>
</dbReference>
<evidence type="ECO:0000256" key="10">
    <source>
        <dbReference type="ARBA" id="ARBA00023130"/>
    </source>
</evidence>
<keyword evidence="11" id="KW-0804">Transcription</keyword>
<comment type="function">
    <text evidence="13">Transcription factor that mediates a transcriptional program in various innate and adaptive immune tissue-resident lymphocyte T cell types such as tissue-resident memory T (Trm), natural killer (trNK) and natural killer T (NKT) cells and negatively regulates gene expression of proteins that promote the egress of tissue-resident T-cell populations from non-lymphoid organs. Plays a role in the development, retention and long-term establishment of adaptive and innate tissue-resident lymphocyte T cell types in non-lymphoid organs, such as the skin and gut, but also in other nonbarrier tissues like liver and kidney, and therefore may provide immediate immunological protection against reactivating infections or viral reinfection. Binds specifically to the PRDI element in the promoter of the beta-interferon gene. Drives the maturation of B-lymphocytes into Ig secreting cells. Associates with the transcriptional repressor ZNF683 to chromatin at gene promoter regions.</text>
</comment>
<dbReference type="GO" id="GO:0002250">
    <property type="term" value="P:adaptive immune response"/>
    <property type="evidence" value="ECO:0007669"/>
    <property type="project" value="UniProtKB-KW"/>
</dbReference>
<dbReference type="FunFam" id="3.30.160.60:FF:000262">
    <property type="entry name" value="PR domain zinc finger protein 1"/>
    <property type="match status" value="1"/>
</dbReference>
<dbReference type="Pfam" id="PF00096">
    <property type="entry name" value="zf-C2H2"/>
    <property type="match status" value="3"/>
</dbReference>
<dbReference type="InterPro" id="IPR001214">
    <property type="entry name" value="SET_dom"/>
</dbReference>